<gene>
    <name evidence="6" type="ORF">AKJ09_07693</name>
</gene>
<dbReference type="STRING" id="1391654.AKJ09_07693"/>
<dbReference type="Pfam" id="PF00126">
    <property type="entry name" value="HTH_1"/>
    <property type="match status" value="1"/>
</dbReference>
<dbReference type="InterPro" id="IPR000847">
    <property type="entry name" value="LysR_HTH_N"/>
</dbReference>
<dbReference type="InterPro" id="IPR005119">
    <property type="entry name" value="LysR_subst-bd"/>
</dbReference>
<dbReference type="EMBL" id="CP012333">
    <property type="protein sequence ID" value="AKV01030.1"/>
    <property type="molecule type" value="Genomic_DNA"/>
</dbReference>
<dbReference type="GO" id="GO:0003700">
    <property type="term" value="F:DNA-binding transcription factor activity"/>
    <property type="evidence" value="ECO:0007669"/>
    <property type="project" value="InterPro"/>
</dbReference>
<dbReference type="PRINTS" id="PR00039">
    <property type="entry name" value="HTHLYSR"/>
</dbReference>
<dbReference type="KEGG" id="llu:AKJ09_07693"/>
<dbReference type="GO" id="GO:0043565">
    <property type="term" value="F:sequence-specific DNA binding"/>
    <property type="evidence" value="ECO:0007669"/>
    <property type="project" value="TreeGrafter"/>
</dbReference>
<dbReference type="SUPFAM" id="SSF46785">
    <property type="entry name" value="Winged helix' DNA-binding domain"/>
    <property type="match status" value="1"/>
</dbReference>
<comment type="similarity">
    <text evidence="1">Belongs to the LysR transcriptional regulatory family.</text>
</comment>
<evidence type="ECO:0000256" key="2">
    <source>
        <dbReference type="ARBA" id="ARBA00023015"/>
    </source>
</evidence>
<dbReference type="Gene3D" id="1.10.10.10">
    <property type="entry name" value="Winged helix-like DNA-binding domain superfamily/Winged helix DNA-binding domain"/>
    <property type="match status" value="1"/>
</dbReference>
<keyword evidence="3" id="KW-0238">DNA-binding</keyword>
<dbReference type="InterPro" id="IPR036390">
    <property type="entry name" value="WH_DNA-bd_sf"/>
</dbReference>
<evidence type="ECO:0000256" key="1">
    <source>
        <dbReference type="ARBA" id="ARBA00009437"/>
    </source>
</evidence>
<evidence type="ECO:0000313" key="7">
    <source>
        <dbReference type="Proteomes" id="UP000064967"/>
    </source>
</evidence>
<feature type="domain" description="HTH lysR-type" evidence="5">
    <location>
        <begin position="20"/>
        <end position="71"/>
    </location>
</feature>
<keyword evidence="4" id="KW-0804">Transcription</keyword>
<dbReference type="PANTHER" id="PTHR30537">
    <property type="entry name" value="HTH-TYPE TRANSCRIPTIONAL REGULATOR"/>
    <property type="match status" value="1"/>
</dbReference>
<dbReference type="SUPFAM" id="SSF53850">
    <property type="entry name" value="Periplasmic binding protein-like II"/>
    <property type="match status" value="1"/>
</dbReference>
<accession>A0A0K1Q6I8</accession>
<dbReference type="Gene3D" id="3.40.190.290">
    <property type="match status" value="1"/>
</dbReference>
<evidence type="ECO:0000256" key="3">
    <source>
        <dbReference type="ARBA" id="ARBA00023125"/>
    </source>
</evidence>
<dbReference type="RefSeq" id="WP_146652205.1">
    <property type="nucleotide sequence ID" value="NZ_CP012333.1"/>
</dbReference>
<proteinExistence type="inferred from homology"/>
<evidence type="ECO:0000256" key="4">
    <source>
        <dbReference type="ARBA" id="ARBA00023163"/>
    </source>
</evidence>
<dbReference type="InterPro" id="IPR036388">
    <property type="entry name" value="WH-like_DNA-bd_sf"/>
</dbReference>
<dbReference type="Proteomes" id="UP000064967">
    <property type="component" value="Chromosome"/>
</dbReference>
<name>A0A0K1Q6I8_9BACT</name>
<protein>
    <submittedName>
        <fullName evidence="6">Transcriptional regulator lysR family</fullName>
    </submittedName>
</protein>
<keyword evidence="7" id="KW-1185">Reference proteome</keyword>
<reference evidence="6 7" key="1">
    <citation type="submission" date="2015-08" db="EMBL/GenBank/DDBJ databases">
        <authorList>
            <person name="Babu N.S."/>
            <person name="Beckwith C.J."/>
            <person name="Beseler K.G."/>
            <person name="Brison A."/>
            <person name="Carone J.V."/>
            <person name="Caskin T.P."/>
            <person name="Diamond M."/>
            <person name="Durham M.E."/>
            <person name="Foxe J.M."/>
            <person name="Go M."/>
            <person name="Henderson B.A."/>
            <person name="Jones I.B."/>
            <person name="McGettigan J.A."/>
            <person name="Micheletti S.J."/>
            <person name="Nasrallah M.E."/>
            <person name="Ortiz D."/>
            <person name="Piller C.R."/>
            <person name="Privatt S.R."/>
            <person name="Schneider S.L."/>
            <person name="Sharp S."/>
            <person name="Smith T.C."/>
            <person name="Stanton J.D."/>
            <person name="Ullery H.E."/>
            <person name="Wilson R.J."/>
            <person name="Serrano M.G."/>
            <person name="Buck G."/>
            <person name="Lee V."/>
            <person name="Wang Y."/>
            <person name="Carvalho R."/>
            <person name="Voegtly L."/>
            <person name="Shi R."/>
            <person name="Duckworth R."/>
            <person name="Johnson A."/>
            <person name="Loviza R."/>
            <person name="Walstead R."/>
            <person name="Shah Z."/>
            <person name="Kiflezghi M."/>
            <person name="Wade K."/>
            <person name="Ball S.L."/>
            <person name="Bradley K.W."/>
            <person name="Asai D.J."/>
            <person name="Bowman C.A."/>
            <person name="Russell D.A."/>
            <person name="Pope W.H."/>
            <person name="Jacobs-Sera D."/>
            <person name="Hendrix R.W."/>
            <person name="Hatfull G.F."/>
        </authorList>
    </citation>
    <scope>NUCLEOTIDE SEQUENCE [LARGE SCALE GENOMIC DNA]</scope>
    <source>
        <strain evidence="6 7">DSM 27648</strain>
    </source>
</reference>
<dbReference type="OrthoDB" id="5338251at2"/>
<evidence type="ECO:0000259" key="5">
    <source>
        <dbReference type="PROSITE" id="PS50931"/>
    </source>
</evidence>
<dbReference type="AlphaFoldDB" id="A0A0K1Q6I8"/>
<keyword evidence="2" id="KW-0805">Transcription regulation</keyword>
<sequence>MPLERSERAVTRTPAWELYRSFLAVVRHGTLSAAARELSLTQPTVGRHVDALERELGIALFTRSPSGLTPTGTALDLVPHAENMASAAEAFVRTASGQMEDEVGSIRLTASELVGIEVVIPMLADFRKAHPRIAIEVVLSTRAEDLLRREADIAVRLFRPTQASLLARRVGAIGIGLYAHPSYLEGRTKPRRLEDLQTHALVGFDSEVFLRRGERYALPTSRDDYALRCDSYLGQYAAVRNGFGIGVCLHAPARRDALVRVLPREFDVGFEAWLVMHEDLKTSRRVRLLYEFLAEQLADYAATDGRTRTAPTRKKEK</sequence>
<dbReference type="Pfam" id="PF03466">
    <property type="entry name" value="LysR_substrate"/>
    <property type="match status" value="1"/>
</dbReference>
<dbReference type="PATRIC" id="fig|1391654.3.peg.7803"/>
<dbReference type="PANTHER" id="PTHR30537:SF3">
    <property type="entry name" value="TRANSCRIPTIONAL REGULATORY PROTEIN"/>
    <property type="match status" value="1"/>
</dbReference>
<dbReference type="PROSITE" id="PS50931">
    <property type="entry name" value="HTH_LYSR"/>
    <property type="match status" value="1"/>
</dbReference>
<dbReference type="GO" id="GO:0006351">
    <property type="term" value="P:DNA-templated transcription"/>
    <property type="evidence" value="ECO:0007669"/>
    <property type="project" value="TreeGrafter"/>
</dbReference>
<evidence type="ECO:0000313" key="6">
    <source>
        <dbReference type="EMBL" id="AKV01030.1"/>
    </source>
</evidence>
<dbReference type="InterPro" id="IPR058163">
    <property type="entry name" value="LysR-type_TF_proteobact-type"/>
</dbReference>
<organism evidence="6 7">
    <name type="scientific">Labilithrix luteola</name>
    <dbReference type="NCBI Taxonomy" id="1391654"/>
    <lineage>
        <taxon>Bacteria</taxon>
        <taxon>Pseudomonadati</taxon>
        <taxon>Myxococcota</taxon>
        <taxon>Polyangia</taxon>
        <taxon>Polyangiales</taxon>
        <taxon>Labilitrichaceae</taxon>
        <taxon>Labilithrix</taxon>
    </lineage>
</organism>